<keyword evidence="7" id="KW-0238">DNA-binding</keyword>
<dbReference type="Pfam" id="PF16124">
    <property type="entry name" value="RecQ_Zn_bind"/>
    <property type="match status" value="1"/>
</dbReference>
<comment type="catalytic activity">
    <reaction evidence="9">
        <text>Couples ATP hydrolysis with the unwinding of duplex DNA by translocating in the 3'-5' direction.</text>
        <dbReference type="EC" id="5.6.2.4"/>
    </reaction>
</comment>
<dbReference type="Pfam" id="PF00271">
    <property type="entry name" value="Helicase_C"/>
    <property type="match status" value="1"/>
</dbReference>
<evidence type="ECO:0000256" key="7">
    <source>
        <dbReference type="ARBA" id="ARBA00023125"/>
    </source>
</evidence>
<protein>
    <recommendedName>
        <fullName evidence="11">ATP-dependent DNA helicase RecQ</fullName>
        <ecNumber evidence="10">5.6.2.4</ecNumber>
    </recommendedName>
    <alternativeName>
        <fullName evidence="12">DNA 3'-5' helicase RecQ</fullName>
    </alternativeName>
</protein>
<keyword evidence="6" id="KW-0067">ATP-binding</keyword>
<evidence type="ECO:0000256" key="1">
    <source>
        <dbReference type="ARBA" id="ARBA00005446"/>
    </source>
</evidence>
<evidence type="ECO:0000256" key="12">
    <source>
        <dbReference type="ARBA" id="ARBA00044550"/>
    </source>
</evidence>
<dbReference type="SMART" id="SM00490">
    <property type="entry name" value="HELICc"/>
    <property type="match status" value="1"/>
</dbReference>
<dbReference type="InterPro" id="IPR032284">
    <property type="entry name" value="RecQ_Zn-bd"/>
</dbReference>
<dbReference type="CDD" id="cd17920">
    <property type="entry name" value="DEXHc_RecQ"/>
    <property type="match status" value="1"/>
</dbReference>
<dbReference type="Pfam" id="PF00270">
    <property type="entry name" value="DEAD"/>
    <property type="match status" value="1"/>
</dbReference>
<sequence length="416" mass="48094">MKPDYELKPAMKKMQIESLRKEQIKPIQSILKGQDTIVSAPTSMGKSLIYQLPALVHGHQLTLVIGPTLALIYDQVKKLQDFGISADYLDHTRSKSEEMSVFNALSKGRLTFLYVTPERLQSTRFQTALSMCDLYMVVIDECHCITEWGYTFRDAYLQIGHFIETLPRKPIVFACSATIQEYTVEDLSEKLYLDSPKWFRCDLTRKNLILMKKDLTMEDRSLENRLYSRFKAVKKVVRKYQGTGSVVIYASTIDYVDALYDYLSEYFPEQVVRNHSKMSPHKKEKMLLDFLTGQRKIMVATTAFGMGVDVPDIELVLHFNVPLSMVDYVQQIGRGGRDGRKCHCVLFYEQNGDDQKIFTSFCKKSQNSKMLKQRYQEMQNFVHSKGCMQQDILAYFGQAAQKTCQKCTNCAKERRK</sequence>
<dbReference type="InterPro" id="IPR011545">
    <property type="entry name" value="DEAD/DEAH_box_helicase_dom"/>
</dbReference>
<dbReference type="Proteomes" id="UP000195897">
    <property type="component" value="Unassembled WGS sequence"/>
</dbReference>
<comment type="caution">
    <text evidence="15">The sequence shown here is derived from an EMBL/GenBank/DDBJ whole genome shotgun (WGS) entry which is preliminary data.</text>
</comment>
<dbReference type="AlphaFoldDB" id="A0A1Y4L453"/>
<dbReference type="InterPro" id="IPR027417">
    <property type="entry name" value="P-loop_NTPase"/>
</dbReference>
<keyword evidence="2" id="KW-0479">Metal-binding</keyword>
<dbReference type="GO" id="GO:0005694">
    <property type="term" value="C:chromosome"/>
    <property type="evidence" value="ECO:0007669"/>
    <property type="project" value="TreeGrafter"/>
</dbReference>
<evidence type="ECO:0000256" key="4">
    <source>
        <dbReference type="ARBA" id="ARBA00022801"/>
    </source>
</evidence>
<organism evidence="15 16">
    <name type="scientific">Butyricicoccus pullicaecorum</name>
    <dbReference type="NCBI Taxonomy" id="501571"/>
    <lineage>
        <taxon>Bacteria</taxon>
        <taxon>Bacillati</taxon>
        <taxon>Bacillota</taxon>
        <taxon>Clostridia</taxon>
        <taxon>Eubacteriales</taxon>
        <taxon>Butyricicoccaceae</taxon>
        <taxon>Butyricicoccus</taxon>
    </lineage>
</organism>
<dbReference type="EMBL" id="NFKK01000020">
    <property type="protein sequence ID" value="OUP51538.1"/>
    <property type="molecule type" value="Genomic_DNA"/>
</dbReference>
<dbReference type="SUPFAM" id="SSF52540">
    <property type="entry name" value="P-loop containing nucleoside triphosphate hydrolases"/>
    <property type="match status" value="1"/>
</dbReference>
<dbReference type="GO" id="GO:0009378">
    <property type="term" value="F:four-way junction helicase activity"/>
    <property type="evidence" value="ECO:0007669"/>
    <property type="project" value="TreeGrafter"/>
</dbReference>
<feature type="domain" description="Helicase ATP-binding" evidence="13">
    <location>
        <begin position="27"/>
        <end position="197"/>
    </location>
</feature>
<dbReference type="GO" id="GO:0000724">
    <property type="term" value="P:double-strand break repair via homologous recombination"/>
    <property type="evidence" value="ECO:0007669"/>
    <property type="project" value="TreeGrafter"/>
</dbReference>
<dbReference type="InterPro" id="IPR004589">
    <property type="entry name" value="DNA_helicase_ATP-dep_RecQ"/>
</dbReference>
<accession>A0A1Y4L453</accession>
<keyword evidence="5" id="KW-0347">Helicase</keyword>
<dbReference type="PROSITE" id="PS51192">
    <property type="entry name" value="HELICASE_ATP_BIND_1"/>
    <property type="match status" value="1"/>
</dbReference>
<evidence type="ECO:0000259" key="14">
    <source>
        <dbReference type="PROSITE" id="PS51194"/>
    </source>
</evidence>
<dbReference type="NCBIfam" id="TIGR00614">
    <property type="entry name" value="recQ_fam"/>
    <property type="match status" value="1"/>
</dbReference>
<reference evidence="16" key="1">
    <citation type="submission" date="2017-04" db="EMBL/GenBank/DDBJ databases">
        <title>Function of individual gut microbiota members based on whole genome sequencing of pure cultures obtained from chicken caecum.</title>
        <authorList>
            <person name="Medvecky M."/>
            <person name="Cejkova D."/>
            <person name="Polansky O."/>
            <person name="Karasova D."/>
            <person name="Kubasova T."/>
            <person name="Cizek A."/>
            <person name="Rychlik I."/>
        </authorList>
    </citation>
    <scope>NUCLEOTIDE SEQUENCE [LARGE SCALE GENOMIC DNA]</scope>
    <source>
        <strain evidence="16">An180</strain>
    </source>
</reference>
<dbReference type="InterPro" id="IPR001650">
    <property type="entry name" value="Helicase_C-like"/>
</dbReference>
<dbReference type="PANTHER" id="PTHR13710">
    <property type="entry name" value="DNA HELICASE RECQ FAMILY MEMBER"/>
    <property type="match status" value="1"/>
</dbReference>
<dbReference type="Gene3D" id="3.40.50.300">
    <property type="entry name" value="P-loop containing nucleotide triphosphate hydrolases"/>
    <property type="match status" value="2"/>
</dbReference>
<dbReference type="SMART" id="SM00487">
    <property type="entry name" value="DEXDc"/>
    <property type="match status" value="1"/>
</dbReference>
<evidence type="ECO:0000256" key="10">
    <source>
        <dbReference type="ARBA" id="ARBA00034808"/>
    </source>
</evidence>
<keyword evidence="3" id="KW-0547">Nucleotide-binding</keyword>
<dbReference type="GO" id="GO:0003677">
    <property type="term" value="F:DNA binding"/>
    <property type="evidence" value="ECO:0007669"/>
    <property type="project" value="UniProtKB-KW"/>
</dbReference>
<evidence type="ECO:0000313" key="15">
    <source>
        <dbReference type="EMBL" id="OUP51538.1"/>
    </source>
</evidence>
<evidence type="ECO:0000259" key="13">
    <source>
        <dbReference type="PROSITE" id="PS51192"/>
    </source>
</evidence>
<evidence type="ECO:0000256" key="11">
    <source>
        <dbReference type="ARBA" id="ARBA00044535"/>
    </source>
</evidence>
<dbReference type="InterPro" id="IPR014001">
    <property type="entry name" value="Helicase_ATP-bd"/>
</dbReference>
<dbReference type="GO" id="GO:0016787">
    <property type="term" value="F:hydrolase activity"/>
    <property type="evidence" value="ECO:0007669"/>
    <property type="project" value="UniProtKB-KW"/>
</dbReference>
<name>A0A1Y4L453_9FIRM</name>
<dbReference type="GO" id="GO:0005737">
    <property type="term" value="C:cytoplasm"/>
    <property type="evidence" value="ECO:0007669"/>
    <property type="project" value="TreeGrafter"/>
</dbReference>
<evidence type="ECO:0000256" key="5">
    <source>
        <dbReference type="ARBA" id="ARBA00022806"/>
    </source>
</evidence>
<keyword evidence="4" id="KW-0378">Hydrolase</keyword>
<dbReference type="GO" id="GO:0046872">
    <property type="term" value="F:metal ion binding"/>
    <property type="evidence" value="ECO:0007669"/>
    <property type="project" value="UniProtKB-KW"/>
</dbReference>
<evidence type="ECO:0000256" key="9">
    <source>
        <dbReference type="ARBA" id="ARBA00034617"/>
    </source>
</evidence>
<gene>
    <name evidence="15" type="ORF">B5F17_12485</name>
</gene>
<dbReference type="RefSeq" id="WP_087374292.1">
    <property type="nucleotide sequence ID" value="NZ_NFKK01000020.1"/>
</dbReference>
<feature type="domain" description="Helicase C-terminal" evidence="14">
    <location>
        <begin position="232"/>
        <end position="382"/>
    </location>
</feature>
<keyword evidence="8" id="KW-0413">Isomerase</keyword>
<dbReference type="GO" id="GO:0043138">
    <property type="term" value="F:3'-5' DNA helicase activity"/>
    <property type="evidence" value="ECO:0007669"/>
    <property type="project" value="UniProtKB-EC"/>
</dbReference>
<evidence type="ECO:0000256" key="6">
    <source>
        <dbReference type="ARBA" id="ARBA00022840"/>
    </source>
</evidence>
<evidence type="ECO:0000256" key="3">
    <source>
        <dbReference type="ARBA" id="ARBA00022741"/>
    </source>
</evidence>
<dbReference type="EC" id="5.6.2.4" evidence="10"/>
<dbReference type="PANTHER" id="PTHR13710:SF105">
    <property type="entry name" value="ATP-DEPENDENT DNA HELICASE Q1"/>
    <property type="match status" value="1"/>
</dbReference>
<evidence type="ECO:0000313" key="16">
    <source>
        <dbReference type="Proteomes" id="UP000195897"/>
    </source>
</evidence>
<evidence type="ECO:0000256" key="8">
    <source>
        <dbReference type="ARBA" id="ARBA00023235"/>
    </source>
</evidence>
<evidence type="ECO:0000256" key="2">
    <source>
        <dbReference type="ARBA" id="ARBA00022723"/>
    </source>
</evidence>
<comment type="similarity">
    <text evidence="1">Belongs to the helicase family. RecQ subfamily.</text>
</comment>
<dbReference type="PROSITE" id="PS51194">
    <property type="entry name" value="HELICASE_CTER"/>
    <property type="match status" value="1"/>
</dbReference>
<proteinExistence type="inferred from homology"/>
<dbReference type="GO" id="GO:0005524">
    <property type="term" value="F:ATP binding"/>
    <property type="evidence" value="ECO:0007669"/>
    <property type="project" value="UniProtKB-KW"/>
</dbReference>